<evidence type="ECO:0000256" key="1">
    <source>
        <dbReference type="SAM" id="MobiDB-lite"/>
    </source>
</evidence>
<accession>A0A804HU78</accession>
<evidence type="ECO:0000313" key="3">
    <source>
        <dbReference type="Proteomes" id="UP000012960"/>
    </source>
</evidence>
<feature type="compositionally biased region" description="Basic residues" evidence="1">
    <location>
        <begin position="20"/>
        <end position="30"/>
    </location>
</feature>
<keyword evidence="3" id="KW-1185">Reference proteome</keyword>
<dbReference type="Gramene" id="Ma01_t14860.1">
    <property type="protein sequence ID" value="Ma01_p14860.1"/>
    <property type="gene ID" value="Ma01_g14860"/>
</dbReference>
<dbReference type="InParanoid" id="A0A804HU78"/>
<evidence type="ECO:0000313" key="2">
    <source>
        <dbReference type="EnsemblPlants" id="Ma01_p14860.1"/>
    </source>
</evidence>
<reference evidence="2" key="1">
    <citation type="submission" date="2021-05" db="UniProtKB">
        <authorList>
            <consortium name="EnsemblPlants"/>
        </authorList>
    </citation>
    <scope>IDENTIFICATION</scope>
    <source>
        <strain evidence="2">subsp. malaccensis</strain>
    </source>
</reference>
<name>A0A804HU78_MUSAM</name>
<dbReference type="AlphaFoldDB" id="A0A804HU78"/>
<dbReference type="EnsemblPlants" id="Ma01_t14860.1">
    <property type="protein sequence ID" value="Ma01_p14860.1"/>
    <property type="gene ID" value="Ma01_g14860"/>
</dbReference>
<organism evidence="2 3">
    <name type="scientific">Musa acuminata subsp. malaccensis</name>
    <name type="common">Wild banana</name>
    <name type="synonym">Musa malaccensis</name>
    <dbReference type="NCBI Taxonomy" id="214687"/>
    <lineage>
        <taxon>Eukaryota</taxon>
        <taxon>Viridiplantae</taxon>
        <taxon>Streptophyta</taxon>
        <taxon>Embryophyta</taxon>
        <taxon>Tracheophyta</taxon>
        <taxon>Spermatophyta</taxon>
        <taxon>Magnoliopsida</taxon>
        <taxon>Liliopsida</taxon>
        <taxon>Zingiberales</taxon>
        <taxon>Musaceae</taxon>
        <taxon>Musa</taxon>
    </lineage>
</organism>
<feature type="region of interest" description="Disordered" evidence="1">
    <location>
        <begin position="1"/>
        <end position="30"/>
    </location>
</feature>
<proteinExistence type="predicted"/>
<dbReference type="Proteomes" id="UP000012960">
    <property type="component" value="Unplaced"/>
</dbReference>
<protein>
    <submittedName>
        <fullName evidence="2">Uncharacterized protein</fullName>
    </submittedName>
</protein>
<sequence length="30" mass="3323">MSASMSTLTAEPLLPNRARNAARHPRFRGL</sequence>